<comment type="similarity">
    <text evidence="1">Belongs to the TRAFAC class translation factor GTPase superfamily. Classic translation factor GTPase family. IF-2 subfamily.</text>
</comment>
<dbReference type="CDD" id="cd03702">
    <property type="entry name" value="IF2_mtIF2_II"/>
    <property type="match status" value="1"/>
</dbReference>
<dbReference type="NCBIfam" id="TIGR00487">
    <property type="entry name" value="IF-2"/>
    <property type="match status" value="1"/>
</dbReference>
<dbReference type="CDD" id="cd03692">
    <property type="entry name" value="mtIF2_IVc"/>
    <property type="match status" value="1"/>
</dbReference>
<dbReference type="Pfam" id="PF11721">
    <property type="entry name" value="Malectin"/>
    <property type="match status" value="1"/>
</dbReference>
<evidence type="ECO:0000259" key="9">
    <source>
        <dbReference type="PROSITE" id="PS51722"/>
    </source>
</evidence>
<dbReference type="InterPro" id="IPR021720">
    <property type="entry name" value="Malectin_dom"/>
</dbReference>
<dbReference type="InterPro" id="IPR044145">
    <property type="entry name" value="IF2_II"/>
</dbReference>
<keyword evidence="5" id="KW-0342">GTP-binding</keyword>
<evidence type="ECO:0000313" key="10">
    <source>
        <dbReference type="EMBL" id="KAK6132109.1"/>
    </source>
</evidence>
<dbReference type="InterPro" id="IPR000795">
    <property type="entry name" value="T_Tr_GTP-bd_dom"/>
</dbReference>
<proteinExistence type="inferred from homology"/>
<dbReference type="PANTHER" id="PTHR43381">
    <property type="entry name" value="TRANSLATION INITIATION FACTOR IF-2-RELATED"/>
    <property type="match status" value="1"/>
</dbReference>
<feature type="region of interest" description="Disordered" evidence="8">
    <location>
        <begin position="49"/>
        <end position="111"/>
    </location>
</feature>
<protein>
    <recommendedName>
        <fullName evidence="7">Translation initiation factor IF-2, chloroplastic</fullName>
    </recommendedName>
</protein>
<evidence type="ECO:0000256" key="1">
    <source>
        <dbReference type="ARBA" id="ARBA00007733"/>
    </source>
</evidence>
<dbReference type="PROSITE" id="PS01176">
    <property type="entry name" value="IF2"/>
    <property type="match status" value="1"/>
</dbReference>
<evidence type="ECO:0000256" key="2">
    <source>
        <dbReference type="ARBA" id="ARBA00022540"/>
    </source>
</evidence>
<accession>A0ABR0VD26</accession>
<dbReference type="SUPFAM" id="SSF50447">
    <property type="entry name" value="Translation proteins"/>
    <property type="match status" value="2"/>
</dbReference>
<dbReference type="CDD" id="cd01887">
    <property type="entry name" value="IF2_eIF5B"/>
    <property type="match status" value="1"/>
</dbReference>
<dbReference type="SUPFAM" id="SSF52156">
    <property type="entry name" value="Initiation factor IF2/eIF5b, domain 3"/>
    <property type="match status" value="1"/>
</dbReference>
<dbReference type="PANTHER" id="PTHR43381:SF5">
    <property type="entry name" value="TR-TYPE G DOMAIN-CONTAINING PROTEIN"/>
    <property type="match status" value="1"/>
</dbReference>
<dbReference type="InterPro" id="IPR053905">
    <property type="entry name" value="EF-G-like_DII"/>
</dbReference>
<feature type="region of interest" description="Disordered" evidence="8">
    <location>
        <begin position="132"/>
        <end position="248"/>
    </location>
</feature>
<dbReference type="Pfam" id="PF22042">
    <property type="entry name" value="EF-G_D2"/>
    <property type="match status" value="1"/>
</dbReference>
<keyword evidence="3" id="KW-0547">Nucleotide-binding</keyword>
<feature type="region of interest" description="Disordered" evidence="8">
    <location>
        <begin position="275"/>
        <end position="318"/>
    </location>
</feature>
<dbReference type="NCBIfam" id="TIGR00231">
    <property type="entry name" value="small_GTP"/>
    <property type="match status" value="1"/>
</dbReference>
<feature type="domain" description="Tr-type G" evidence="9">
    <location>
        <begin position="496"/>
        <end position="597"/>
    </location>
</feature>
<dbReference type="Gene3D" id="2.40.30.10">
    <property type="entry name" value="Translation factors"/>
    <property type="match status" value="2"/>
</dbReference>
<evidence type="ECO:0000256" key="8">
    <source>
        <dbReference type="SAM" id="MobiDB-lite"/>
    </source>
</evidence>
<dbReference type="Gene3D" id="3.40.50.300">
    <property type="entry name" value="P-loop containing nucleotide triphosphate hydrolases"/>
    <property type="match status" value="1"/>
</dbReference>
<dbReference type="InterPro" id="IPR027417">
    <property type="entry name" value="P-loop_NTPase"/>
</dbReference>
<sequence>MVRFGSSQEGPFPRNRSSSRRFWSGNRRRYVGFCRYSVTTNYIERGNSVSLDSTHRGSKESDTDTFLRAAPKPVLKSGSKVDPLLNMSWDDSKLNGNSDNEKMSDSEDERNKVMESLGEVLEKVEKLETSKKLNVSVNRPSPNEVTDQKNGKAVNSVENSNRRSKTLKSVWRKGNPVATVQKVVKEPVTDGGPVRPPQPPQKVQPKLQSRPSVVPPPTIKKPVILKDSNAAAKPPVGSRTGLAEKPKERKPILIDKFASKKPVVDPLIAQAVIAPPKPGKSFGPSKFRDEFRKKGAPSGGPRRRMVDNDDDIPDEELDVSIPGASTARKGRKWSKASRKAARLQAARDAAPVRVEIMEVGEDGMLTEELAHNLATSEGEILGYLYSKGIKPDGVQKLSKDMVKMVCKEYEVEVIDAAPIRVEDMAKKKEILDEDDLDKLEDRPPVLTIMGHVDHGKVAAGEAGGITQGIGAYKVQVPIDGKTQTCVFLDTPGHEHRGARVTDIAVIVVAADDGIQPQTSEAIAHAKAAGVPIIVAINKIDKDGANPDRVIQDLSSIGLMPEDWGGDIPMVKISALKGKNVDDLLETIMLVAELQELKANPHRNAKGTVIEAGLDKSKGPVATFIVQNGTLRRGDILVCGEAFGKVRALFDDNGKRVDEAGPSIPVQVIGLNNVPLAGDEFEVVGSLDVAREKAESRAEYLRNERITEKAGDGKITLSSYASAVSAGKNAGLDLHQLNIILKVDVQGSIEAIRQALQVLPQDNITLKFLLQATGDVSTSDVDLAVASKAIIFGFNVKTPGSVKSYADNRSVEIRLYKVIYELVDDVRNAMEGLLDPVEEQVPIGLAEVRAVFSSGSGRVAGCMVTEGKIVKDCGIRVLRKGKEVHVGVLGSLKRVKEVVKEVNAGLECGVGIEEFSDWEEGDIIEAFNSVQKKRTLEEASASMSAAIEEQGVKRSSVLGFSLTSPDLVCMGSPDIANQRYEESPEFLKGGRIDVSLENGIEGSEIGNSFKTSASKIEDLCTEASFELVAPPLNQENLTKVSTTIIGINVGSTLSVEFQGGLHFSEDGSFSGGDTVRTDDPIIGDSEGLSLYQTARFGNFSYYFKNLESGIYIIELHFAEIVFTDGPPGMRIFDVFLQGQKVIVSEINKKSIFWVILRFVTLYEYICSSGFQNLQVVSSLDIYAQVGAHVPLVISDLKTRIDGDDGLSIRFEGKELSDTRRVLEELKRDHELKNRECQEAWKSLKDLQNELMRKSMHARIIG</sequence>
<dbReference type="Proteomes" id="UP001318860">
    <property type="component" value="Unassembled WGS sequence"/>
</dbReference>
<dbReference type="Gene3D" id="3.40.50.10050">
    <property type="entry name" value="Translation initiation factor IF- 2, domain 3"/>
    <property type="match status" value="1"/>
</dbReference>
<dbReference type="SUPFAM" id="SSF52540">
    <property type="entry name" value="P-loop containing nucleoside triphosphate hydrolases"/>
    <property type="match status" value="1"/>
</dbReference>
<dbReference type="InterPro" id="IPR023115">
    <property type="entry name" value="TIF_IF2_dom3"/>
</dbReference>
<dbReference type="Gene3D" id="2.60.120.430">
    <property type="entry name" value="Galactose-binding lectin"/>
    <property type="match status" value="1"/>
</dbReference>
<organism evidence="10 11">
    <name type="scientific">Rehmannia glutinosa</name>
    <name type="common">Chinese foxglove</name>
    <dbReference type="NCBI Taxonomy" id="99300"/>
    <lineage>
        <taxon>Eukaryota</taxon>
        <taxon>Viridiplantae</taxon>
        <taxon>Streptophyta</taxon>
        <taxon>Embryophyta</taxon>
        <taxon>Tracheophyta</taxon>
        <taxon>Spermatophyta</taxon>
        <taxon>Magnoliopsida</taxon>
        <taxon>eudicotyledons</taxon>
        <taxon>Gunneridae</taxon>
        <taxon>Pentapetalae</taxon>
        <taxon>asterids</taxon>
        <taxon>lamiids</taxon>
        <taxon>Lamiales</taxon>
        <taxon>Orobanchaceae</taxon>
        <taxon>Rehmannieae</taxon>
        <taxon>Rehmannia</taxon>
    </lineage>
</organism>
<dbReference type="PROSITE" id="PS51722">
    <property type="entry name" value="G_TR_2"/>
    <property type="match status" value="1"/>
</dbReference>
<dbReference type="HAMAP" id="MF_00100_B">
    <property type="entry name" value="IF_2_B"/>
    <property type="match status" value="1"/>
</dbReference>
<evidence type="ECO:0000313" key="11">
    <source>
        <dbReference type="Proteomes" id="UP001318860"/>
    </source>
</evidence>
<evidence type="ECO:0000256" key="7">
    <source>
        <dbReference type="ARBA" id="ARBA00044105"/>
    </source>
</evidence>
<keyword evidence="11" id="KW-1185">Reference proteome</keyword>
<comment type="function">
    <text evidence="6">One of the essential components for the initiation of protein synthesis. Protects formylmethionyl-tRNA from spontaneous hydrolysis and promotes its binding to the 30S ribosomal subunits. Also involved in the hydrolysis of GTP during the formation of the 70S ribosomal complex.</text>
</comment>
<dbReference type="EMBL" id="JABTTQ020001283">
    <property type="protein sequence ID" value="KAK6132109.1"/>
    <property type="molecule type" value="Genomic_DNA"/>
</dbReference>
<evidence type="ECO:0000256" key="4">
    <source>
        <dbReference type="ARBA" id="ARBA00022917"/>
    </source>
</evidence>
<feature type="compositionally biased region" description="Basic and acidic residues" evidence="8">
    <location>
        <begin position="99"/>
        <end position="111"/>
    </location>
</feature>
<evidence type="ECO:0000256" key="3">
    <source>
        <dbReference type="ARBA" id="ARBA00022741"/>
    </source>
</evidence>
<reference evidence="10 11" key="1">
    <citation type="journal article" date="2021" name="Comput. Struct. Biotechnol. J.">
        <title>De novo genome assembly of the potent medicinal plant Rehmannia glutinosa using nanopore technology.</title>
        <authorList>
            <person name="Ma L."/>
            <person name="Dong C."/>
            <person name="Song C."/>
            <person name="Wang X."/>
            <person name="Zheng X."/>
            <person name="Niu Y."/>
            <person name="Chen S."/>
            <person name="Feng W."/>
        </authorList>
    </citation>
    <scope>NUCLEOTIDE SEQUENCE [LARGE SCALE GENOMIC DNA]</scope>
    <source>
        <strain evidence="10">DH-2019</strain>
    </source>
</reference>
<dbReference type="InterPro" id="IPR000178">
    <property type="entry name" value="TF_IF2_bacterial-like"/>
</dbReference>
<feature type="compositionally biased region" description="Polar residues" evidence="8">
    <location>
        <begin position="135"/>
        <end position="145"/>
    </location>
</feature>
<evidence type="ECO:0000256" key="5">
    <source>
        <dbReference type="ARBA" id="ARBA00023134"/>
    </source>
</evidence>
<dbReference type="InterPro" id="IPR015760">
    <property type="entry name" value="TIF_IF2"/>
</dbReference>
<feature type="compositionally biased region" description="Basic and acidic residues" evidence="8">
    <location>
        <begin position="53"/>
        <end position="62"/>
    </location>
</feature>
<dbReference type="InterPro" id="IPR036925">
    <property type="entry name" value="TIF_IF2_dom3_sf"/>
</dbReference>
<keyword evidence="4" id="KW-0648">Protein biosynthesis</keyword>
<keyword evidence="2" id="KW-0396">Initiation factor</keyword>
<evidence type="ECO:0000256" key="6">
    <source>
        <dbReference type="ARBA" id="ARBA00025162"/>
    </source>
</evidence>
<name>A0ABR0VD26_REHGL</name>
<dbReference type="InterPro" id="IPR005225">
    <property type="entry name" value="Small_GTP-bd"/>
</dbReference>
<dbReference type="Pfam" id="PF11987">
    <property type="entry name" value="IF-2"/>
    <property type="match status" value="1"/>
</dbReference>
<dbReference type="Pfam" id="PF00009">
    <property type="entry name" value="GTP_EFTU"/>
    <property type="match status" value="1"/>
</dbReference>
<comment type="caution">
    <text evidence="10">The sequence shown here is derived from an EMBL/GenBank/DDBJ whole genome shotgun (WGS) entry which is preliminary data.</text>
</comment>
<feature type="compositionally biased region" description="Acidic residues" evidence="8">
    <location>
        <begin position="308"/>
        <end position="318"/>
    </location>
</feature>
<dbReference type="InterPro" id="IPR009000">
    <property type="entry name" value="Transl_B-barrel_sf"/>
</dbReference>
<gene>
    <name evidence="10" type="ORF">DH2020_034175</name>
</gene>